<evidence type="ECO:0000256" key="1">
    <source>
        <dbReference type="SAM" id="MobiDB-lite"/>
    </source>
</evidence>
<feature type="compositionally biased region" description="Polar residues" evidence="1">
    <location>
        <begin position="15"/>
        <end position="24"/>
    </location>
</feature>
<dbReference type="Proteomes" id="UP001150942">
    <property type="component" value="Unassembled WGS sequence"/>
</dbReference>
<keyword evidence="3" id="KW-1185">Reference proteome</keyword>
<reference evidence="2" key="1">
    <citation type="submission" date="2022-11" db="EMBL/GenBank/DDBJ databases">
        <authorList>
            <person name="Petersen C."/>
        </authorList>
    </citation>
    <scope>NUCLEOTIDE SEQUENCE</scope>
    <source>
        <strain evidence="2">IBT 20477</strain>
    </source>
</reference>
<protein>
    <submittedName>
        <fullName evidence="2">Uncharacterized protein</fullName>
    </submittedName>
</protein>
<dbReference type="AlphaFoldDB" id="A0A9W9N6R9"/>
<proteinExistence type="predicted"/>
<evidence type="ECO:0000313" key="2">
    <source>
        <dbReference type="EMBL" id="KAJ5214244.1"/>
    </source>
</evidence>
<organism evidence="2 3">
    <name type="scientific">Penicillium cf. viridicatum</name>
    <dbReference type="NCBI Taxonomy" id="2972119"/>
    <lineage>
        <taxon>Eukaryota</taxon>
        <taxon>Fungi</taxon>
        <taxon>Dikarya</taxon>
        <taxon>Ascomycota</taxon>
        <taxon>Pezizomycotina</taxon>
        <taxon>Eurotiomycetes</taxon>
        <taxon>Eurotiomycetidae</taxon>
        <taxon>Eurotiales</taxon>
        <taxon>Aspergillaceae</taxon>
        <taxon>Penicillium</taxon>
    </lineage>
</organism>
<dbReference type="OrthoDB" id="10284145at2759"/>
<reference evidence="2" key="2">
    <citation type="journal article" date="2023" name="IMA Fungus">
        <title>Comparative genomic study of the Penicillium genus elucidates a diverse pangenome and 15 lateral gene transfer events.</title>
        <authorList>
            <person name="Petersen C."/>
            <person name="Sorensen T."/>
            <person name="Nielsen M.R."/>
            <person name="Sondergaard T.E."/>
            <person name="Sorensen J.L."/>
            <person name="Fitzpatrick D.A."/>
            <person name="Frisvad J.C."/>
            <person name="Nielsen K.L."/>
        </authorList>
    </citation>
    <scope>NUCLEOTIDE SEQUENCE</scope>
    <source>
        <strain evidence="2">IBT 20477</strain>
    </source>
</reference>
<comment type="caution">
    <text evidence="2">The sequence shown here is derived from an EMBL/GenBank/DDBJ whole genome shotgun (WGS) entry which is preliminary data.</text>
</comment>
<evidence type="ECO:0000313" key="3">
    <source>
        <dbReference type="Proteomes" id="UP001150942"/>
    </source>
</evidence>
<gene>
    <name evidence="2" type="ORF">N7449_001413</name>
</gene>
<feature type="region of interest" description="Disordered" evidence="1">
    <location>
        <begin position="1"/>
        <end position="44"/>
    </location>
</feature>
<sequence length="80" mass="9064">MSSEQKQEQEEPVVDQSTMQNTTTLDDEEKKVEVPTVDEPHHYGDEIIVMEDGEVISMPISLQMVKPGDGEEEEVVLDNF</sequence>
<feature type="compositionally biased region" description="Basic and acidic residues" evidence="1">
    <location>
        <begin position="28"/>
        <end position="44"/>
    </location>
</feature>
<name>A0A9W9N6R9_9EURO</name>
<dbReference type="EMBL" id="JAPQKQ010000001">
    <property type="protein sequence ID" value="KAJ5214244.1"/>
    <property type="molecule type" value="Genomic_DNA"/>
</dbReference>
<accession>A0A9W9N6R9</accession>